<keyword evidence="6 8" id="KW-0408">Iron</keyword>
<dbReference type="PROSITE" id="PS51007">
    <property type="entry name" value="CYTC"/>
    <property type="match status" value="1"/>
</dbReference>
<sequence length="243" mass="26988">MTKFGLIVLTAALAVGTAYAEEGEGLLASNSSVGNIASLQRGAQTFFNYCSGCHSLKYMRYSRIAEDLNLSEEMVTKNLIFTDAKIGEPAMATIKAKDAENWFGKAPPDLSLEARAKSPDWIYTYLKSFYVDPSRPVGWNNTLFPGASMPNVLWELQGVQTAELAPAKPGEDAHIEKLVLSKPGKLSPQQYDETIRDLSSFLQYVGEPAAMKREAVGVWVVLFLAFFTFIAWLLKTEYWKDVH</sequence>
<dbReference type="Proteomes" id="UP000291562">
    <property type="component" value="Chromosome"/>
</dbReference>
<keyword evidence="2 8" id="KW-0349">Heme</keyword>
<dbReference type="InterPro" id="IPR036909">
    <property type="entry name" value="Cyt_c-like_dom_sf"/>
</dbReference>
<comment type="subcellular location">
    <subcellularLocation>
        <location evidence="1">Membrane</location>
    </subcellularLocation>
</comment>
<proteinExistence type="predicted"/>
<dbReference type="Gene3D" id="1.10.760.10">
    <property type="entry name" value="Cytochrome c-like domain"/>
    <property type="match status" value="1"/>
</dbReference>
<evidence type="ECO:0000256" key="4">
    <source>
        <dbReference type="ARBA" id="ARBA00022723"/>
    </source>
</evidence>
<gene>
    <name evidence="12" type="ORF">ELE36_05225</name>
</gene>
<dbReference type="GO" id="GO:0016020">
    <property type="term" value="C:membrane"/>
    <property type="evidence" value="ECO:0007669"/>
    <property type="project" value="UniProtKB-SubCell"/>
</dbReference>
<keyword evidence="7 9" id="KW-0472">Membrane</keyword>
<accession>A0A411HQ36</accession>
<dbReference type="EMBL" id="CP035704">
    <property type="protein sequence ID" value="QBB72572.1"/>
    <property type="molecule type" value="Genomic_DNA"/>
</dbReference>
<dbReference type="PANTHER" id="PTHR10266">
    <property type="entry name" value="CYTOCHROME C1"/>
    <property type="match status" value="1"/>
</dbReference>
<evidence type="ECO:0000313" key="13">
    <source>
        <dbReference type="Proteomes" id="UP000291562"/>
    </source>
</evidence>
<organism evidence="12 13">
    <name type="scientific">Pseudolysobacter antarcticus</name>
    <dbReference type="NCBI Taxonomy" id="2511995"/>
    <lineage>
        <taxon>Bacteria</taxon>
        <taxon>Pseudomonadati</taxon>
        <taxon>Pseudomonadota</taxon>
        <taxon>Gammaproteobacteria</taxon>
        <taxon>Lysobacterales</taxon>
        <taxon>Rhodanobacteraceae</taxon>
        <taxon>Pseudolysobacter</taxon>
    </lineage>
</organism>
<dbReference type="PRINTS" id="PR00603">
    <property type="entry name" value="CYTOCHROMEC1"/>
</dbReference>
<feature type="chain" id="PRO_5019358164" evidence="10">
    <location>
        <begin position="21"/>
        <end position="243"/>
    </location>
</feature>
<dbReference type="GO" id="GO:0009055">
    <property type="term" value="F:electron transfer activity"/>
    <property type="evidence" value="ECO:0007669"/>
    <property type="project" value="InterPro"/>
</dbReference>
<evidence type="ECO:0000256" key="6">
    <source>
        <dbReference type="ARBA" id="ARBA00023004"/>
    </source>
</evidence>
<name>A0A411HQ36_9GAMM</name>
<evidence type="ECO:0000256" key="7">
    <source>
        <dbReference type="ARBA" id="ARBA00023136"/>
    </source>
</evidence>
<keyword evidence="10" id="KW-0732">Signal</keyword>
<dbReference type="OrthoDB" id="9798864at2"/>
<evidence type="ECO:0000256" key="3">
    <source>
        <dbReference type="ARBA" id="ARBA00022692"/>
    </source>
</evidence>
<evidence type="ECO:0000313" key="12">
    <source>
        <dbReference type="EMBL" id="QBB72572.1"/>
    </source>
</evidence>
<evidence type="ECO:0000256" key="1">
    <source>
        <dbReference type="ARBA" id="ARBA00004370"/>
    </source>
</evidence>
<feature type="binding site" description="covalent" evidence="8">
    <location>
        <position position="50"/>
    </location>
    <ligand>
        <name>heme c</name>
        <dbReference type="ChEBI" id="CHEBI:61717"/>
    </ligand>
</feature>
<dbReference type="GO" id="GO:0046872">
    <property type="term" value="F:metal ion binding"/>
    <property type="evidence" value="ECO:0007669"/>
    <property type="project" value="UniProtKB-KW"/>
</dbReference>
<evidence type="ECO:0000259" key="11">
    <source>
        <dbReference type="PROSITE" id="PS51007"/>
    </source>
</evidence>
<keyword evidence="3 9" id="KW-0812">Transmembrane</keyword>
<dbReference type="SUPFAM" id="SSF46626">
    <property type="entry name" value="Cytochrome c"/>
    <property type="match status" value="1"/>
</dbReference>
<feature type="domain" description="Cytochrome c" evidence="11">
    <location>
        <begin position="37"/>
        <end position="202"/>
    </location>
</feature>
<dbReference type="InterPro" id="IPR002326">
    <property type="entry name" value="Cyt_c1"/>
</dbReference>
<keyword evidence="5 9" id="KW-1133">Transmembrane helix</keyword>
<feature type="binding site" description="covalent" evidence="8">
    <location>
        <position position="53"/>
    </location>
    <ligand>
        <name>heme c</name>
        <dbReference type="ChEBI" id="CHEBI:61717"/>
    </ligand>
</feature>
<dbReference type="GO" id="GO:0020037">
    <property type="term" value="F:heme binding"/>
    <property type="evidence" value="ECO:0007669"/>
    <property type="project" value="InterPro"/>
</dbReference>
<evidence type="ECO:0000256" key="8">
    <source>
        <dbReference type="PIRSR" id="PIRSR602326-1"/>
    </source>
</evidence>
<dbReference type="InterPro" id="IPR009056">
    <property type="entry name" value="Cyt_c-like_dom"/>
</dbReference>
<dbReference type="Pfam" id="PF02167">
    <property type="entry name" value="Cytochrom_C1"/>
    <property type="match status" value="2"/>
</dbReference>
<keyword evidence="4 8" id="KW-0479">Metal-binding</keyword>
<reference evidence="12 13" key="1">
    <citation type="submission" date="2019-01" db="EMBL/GenBank/DDBJ databases">
        <title>Pseudolysobacter antarctica gen. nov., sp. nov., isolated from Fildes Peninsula, Antarctica.</title>
        <authorList>
            <person name="Wei Z."/>
            <person name="Peng F."/>
        </authorList>
    </citation>
    <scope>NUCLEOTIDE SEQUENCE [LARGE SCALE GENOMIC DNA]</scope>
    <source>
        <strain evidence="12 13">AQ6-296</strain>
    </source>
</reference>
<feature type="signal peptide" evidence="10">
    <location>
        <begin position="1"/>
        <end position="20"/>
    </location>
</feature>
<comment type="cofactor">
    <cofactor evidence="8">
        <name>heme c</name>
        <dbReference type="ChEBI" id="CHEBI:61717"/>
    </cofactor>
    <text evidence="8">Binds 1 heme c group covalently per subunit.</text>
</comment>
<evidence type="ECO:0000256" key="10">
    <source>
        <dbReference type="SAM" id="SignalP"/>
    </source>
</evidence>
<dbReference type="AlphaFoldDB" id="A0A411HQ36"/>
<feature type="transmembrane region" description="Helical" evidence="9">
    <location>
        <begin position="216"/>
        <end position="234"/>
    </location>
</feature>
<keyword evidence="13" id="KW-1185">Reference proteome</keyword>
<dbReference type="PANTHER" id="PTHR10266:SF3">
    <property type="entry name" value="CYTOCHROME C1, HEME PROTEIN, MITOCHONDRIAL"/>
    <property type="match status" value="1"/>
</dbReference>
<feature type="binding site" description="covalent" evidence="8">
    <location>
        <position position="54"/>
    </location>
    <ligand>
        <name>heme c</name>
        <dbReference type="ChEBI" id="CHEBI:61717"/>
    </ligand>
</feature>
<evidence type="ECO:0000256" key="9">
    <source>
        <dbReference type="SAM" id="Phobius"/>
    </source>
</evidence>
<protein>
    <submittedName>
        <fullName evidence="12">Cytochrome c1</fullName>
    </submittedName>
</protein>
<evidence type="ECO:0000256" key="5">
    <source>
        <dbReference type="ARBA" id="ARBA00022989"/>
    </source>
</evidence>
<dbReference type="KEGG" id="xbc:ELE36_05225"/>
<evidence type="ECO:0000256" key="2">
    <source>
        <dbReference type="ARBA" id="ARBA00022617"/>
    </source>
</evidence>